<dbReference type="EMBL" id="JAMYBS010000018">
    <property type="protein sequence ID" value="MCO7546014.1"/>
    <property type="molecule type" value="Genomic_DNA"/>
</dbReference>
<dbReference type="Proteomes" id="UP001165292">
    <property type="component" value="Unassembled WGS sequence"/>
</dbReference>
<dbReference type="GO" id="GO:0051082">
    <property type="term" value="F:unfolded protein binding"/>
    <property type="evidence" value="ECO:0007669"/>
    <property type="project" value="TreeGrafter"/>
</dbReference>
<evidence type="ECO:0000313" key="8">
    <source>
        <dbReference type="Proteomes" id="UP000269134"/>
    </source>
</evidence>
<dbReference type="AlphaFoldDB" id="A0AA41WIC1"/>
<dbReference type="PANTHER" id="PTHR38102:SF1">
    <property type="entry name" value="PERIPLASMIC CHAPERONE SPY"/>
    <property type="match status" value="1"/>
</dbReference>
<keyword evidence="8" id="KW-1185">Reference proteome</keyword>
<evidence type="ECO:0000256" key="2">
    <source>
        <dbReference type="ARBA" id="ARBA00008441"/>
    </source>
</evidence>
<feature type="chain" id="PRO_5041326029" evidence="5">
    <location>
        <begin position="21"/>
        <end position="137"/>
    </location>
</feature>
<reference evidence="7 8" key="1">
    <citation type="submission" date="2018-10" db="EMBL/GenBank/DDBJ databases">
        <title>Pseudomonas sp. GL14 genome.</title>
        <authorList>
            <person name="Peng J."/>
            <person name="Liu Z.-P."/>
        </authorList>
    </citation>
    <scope>NUCLEOTIDE SEQUENCE [LARGE SCALE GENOMIC DNA]</scope>
    <source>
        <strain evidence="7 8">GL14</strain>
    </source>
</reference>
<comment type="caution">
    <text evidence="6">The sequence shown here is derived from an EMBL/GenBank/DDBJ whole genome shotgun (WGS) entry which is preliminary data.</text>
</comment>
<accession>A0AA41WIC1</accession>
<proteinExistence type="inferred from homology"/>
<dbReference type="EMBL" id="RFFL01000010">
    <property type="protein sequence ID" value="RMI00292.1"/>
    <property type="molecule type" value="Genomic_DNA"/>
</dbReference>
<keyword evidence="4" id="KW-0574">Periplasm</keyword>
<evidence type="ECO:0000256" key="5">
    <source>
        <dbReference type="SAM" id="SignalP"/>
    </source>
</evidence>
<comment type="subcellular location">
    <subcellularLocation>
        <location evidence="1">Periplasm</location>
    </subcellularLocation>
</comment>
<reference evidence="6" key="2">
    <citation type="submission" date="2022-06" db="EMBL/GenBank/DDBJ databases">
        <title>Detection of beta-lactamases in bacteria of animal origin.</title>
        <authorList>
            <person name="Mlynarcik P."/>
            <person name="Zdarska V."/>
            <person name="Chudobova H."/>
            <person name="Prochazkova P."/>
            <person name="Hricova K."/>
            <person name="Mezerova K."/>
            <person name="Bardon J."/>
            <person name="Dolejska M."/>
            <person name="Sukkar I."/>
            <person name="Kolar M."/>
        </authorList>
    </citation>
    <scope>NUCLEOTIDE SEQUENCE</scope>
    <source>
        <strain evidence="6">S 300-3</strain>
    </source>
</reference>
<evidence type="ECO:0000256" key="3">
    <source>
        <dbReference type="ARBA" id="ARBA00022729"/>
    </source>
</evidence>
<comment type="similarity">
    <text evidence="2">Belongs to the CpxP/Spy family.</text>
</comment>
<protein>
    <submittedName>
        <fullName evidence="6">LTXXQ domain protein</fullName>
    </submittedName>
</protein>
<feature type="signal peptide" evidence="5">
    <location>
        <begin position="1"/>
        <end position="20"/>
    </location>
</feature>
<gene>
    <name evidence="7" type="ORF">EA795_14020</name>
    <name evidence="6" type="ORF">NJF43_14745</name>
</gene>
<dbReference type="InterPro" id="IPR052211">
    <property type="entry name" value="Cpx_auxiliary_protein"/>
</dbReference>
<evidence type="ECO:0000313" key="9">
    <source>
        <dbReference type="Proteomes" id="UP001165292"/>
    </source>
</evidence>
<sequence length="137" mass="16132">MRKTFIALMFAATLPAVAMAMPDAGQRHHGGKHAAPHMFEQLDLSKEQRRDMRKLMGEQMKSRHEITQRYLDKLPEGERQAMAKELADSKEKTHQDIRKLLNAEQQKQFDEFHSKMEAKRAERAEFLKWKAERDQKN</sequence>
<keyword evidence="3 5" id="KW-0732">Signal</keyword>
<dbReference type="RefSeq" id="WP_058075115.1">
    <property type="nucleotide sequence ID" value="NZ_DALYRC010000031.1"/>
</dbReference>
<dbReference type="GeneID" id="84610156"/>
<name>A0AA41WIC1_9GAMM</name>
<organism evidence="6 9">
    <name type="scientific">Stutzerimonas nitrititolerans</name>
    <dbReference type="NCBI Taxonomy" id="2482751"/>
    <lineage>
        <taxon>Bacteria</taxon>
        <taxon>Pseudomonadati</taxon>
        <taxon>Pseudomonadota</taxon>
        <taxon>Gammaproteobacteria</taxon>
        <taxon>Pseudomonadales</taxon>
        <taxon>Pseudomonadaceae</taxon>
        <taxon>Stutzerimonas</taxon>
    </lineage>
</organism>
<evidence type="ECO:0000256" key="4">
    <source>
        <dbReference type="ARBA" id="ARBA00022764"/>
    </source>
</evidence>
<dbReference type="PANTHER" id="PTHR38102">
    <property type="entry name" value="PERIPLASMIC CHAPERONE SPY"/>
    <property type="match status" value="1"/>
</dbReference>
<dbReference type="InterPro" id="IPR012899">
    <property type="entry name" value="LTXXQ"/>
</dbReference>
<evidence type="ECO:0000313" key="6">
    <source>
        <dbReference type="EMBL" id="MCO7546014.1"/>
    </source>
</evidence>
<dbReference type="GO" id="GO:0030288">
    <property type="term" value="C:outer membrane-bounded periplasmic space"/>
    <property type="evidence" value="ECO:0007669"/>
    <property type="project" value="TreeGrafter"/>
</dbReference>
<dbReference type="Pfam" id="PF07813">
    <property type="entry name" value="LTXXQ"/>
    <property type="match status" value="1"/>
</dbReference>
<evidence type="ECO:0000313" key="7">
    <source>
        <dbReference type="EMBL" id="RMI00292.1"/>
    </source>
</evidence>
<dbReference type="Proteomes" id="UP000269134">
    <property type="component" value="Unassembled WGS sequence"/>
</dbReference>
<evidence type="ECO:0000256" key="1">
    <source>
        <dbReference type="ARBA" id="ARBA00004418"/>
    </source>
</evidence>